<evidence type="ECO:0000313" key="3">
    <source>
        <dbReference type="Proteomes" id="UP001139157"/>
    </source>
</evidence>
<evidence type="ECO:0000313" key="2">
    <source>
        <dbReference type="EMBL" id="MCM6778591.1"/>
    </source>
</evidence>
<proteinExistence type="predicted"/>
<accession>A0A9X2EIC3</accession>
<organism evidence="2 3">
    <name type="scientific">Nocardia pulmonis</name>
    <dbReference type="NCBI Taxonomy" id="2951408"/>
    <lineage>
        <taxon>Bacteria</taxon>
        <taxon>Bacillati</taxon>
        <taxon>Actinomycetota</taxon>
        <taxon>Actinomycetes</taxon>
        <taxon>Mycobacteriales</taxon>
        <taxon>Nocardiaceae</taxon>
        <taxon>Nocardia</taxon>
    </lineage>
</organism>
<dbReference type="AlphaFoldDB" id="A0A9X2EIC3"/>
<evidence type="ECO:0000259" key="1">
    <source>
        <dbReference type="Pfam" id="PF19054"/>
    </source>
</evidence>
<comment type="caution">
    <text evidence="2">The sequence shown here is derived from an EMBL/GenBank/DDBJ whole genome shotgun (WGS) entry which is preliminary data.</text>
</comment>
<feature type="domain" description="DUF5753" evidence="1">
    <location>
        <begin position="2"/>
        <end position="180"/>
    </location>
</feature>
<reference evidence="2" key="1">
    <citation type="submission" date="2022-06" db="EMBL/GenBank/DDBJ databases">
        <title>Novel species in genus nocardia.</title>
        <authorList>
            <person name="Li F."/>
        </authorList>
    </citation>
    <scope>NUCLEOTIDE SEQUENCE</scope>
    <source>
        <strain evidence="2">CDC141</strain>
    </source>
</reference>
<dbReference type="RefSeq" id="WP_251918099.1">
    <property type="nucleotide sequence ID" value="NZ_JAMRXG010000024.1"/>
</dbReference>
<dbReference type="Pfam" id="PF19054">
    <property type="entry name" value="DUF5753"/>
    <property type="match status" value="1"/>
</dbReference>
<keyword evidence="3" id="KW-1185">Reference proteome</keyword>
<dbReference type="InterPro" id="IPR043917">
    <property type="entry name" value="DUF5753"/>
</dbReference>
<name>A0A9X2EIC3_9NOCA</name>
<protein>
    <submittedName>
        <fullName evidence="2">DUF5753 domain-containing protein</fullName>
    </submittedName>
</protein>
<gene>
    <name evidence="2" type="ORF">NDR86_34415</name>
</gene>
<dbReference type="EMBL" id="JAMRXG010000024">
    <property type="protein sequence ID" value="MCM6778591.1"/>
    <property type="molecule type" value="Genomic_DNA"/>
</dbReference>
<sequence>MRFYGLEDGAVSIRSVESGVIPGLLQTKDYIRALLLSPLSTGRPTDAGQRTRARLQRQRRLDGPDPLQLSVVVGQAPLMQQIGGPEVQREQLRHLLDLIDRYPDTLDIRIQPFSGASLNASTFHLLDFESPRLPTLGWVETAIYGEILYDPKRVEALSFLHERVESIALDRNESARLIEQIASKIR</sequence>
<dbReference type="Proteomes" id="UP001139157">
    <property type="component" value="Unassembled WGS sequence"/>
</dbReference>